<dbReference type="PANTHER" id="PTHR14679:SF1">
    <property type="entry name" value="GEM-ASSOCIATED PROTEIN 7"/>
    <property type="match status" value="1"/>
</dbReference>
<dbReference type="AlphaFoldDB" id="A0AAW1UZC0"/>
<keyword evidence="2" id="KW-1185">Reference proteome</keyword>
<proteinExistence type="predicted"/>
<organism evidence="1 2">
    <name type="scientific">Henosepilachna vigintioctopunctata</name>
    <dbReference type="NCBI Taxonomy" id="420089"/>
    <lineage>
        <taxon>Eukaryota</taxon>
        <taxon>Metazoa</taxon>
        <taxon>Ecdysozoa</taxon>
        <taxon>Arthropoda</taxon>
        <taxon>Hexapoda</taxon>
        <taxon>Insecta</taxon>
        <taxon>Pterygota</taxon>
        <taxon>Neoptera</taxon>
        <taxon>Endopterygota</taxon>
        <taxon>Coleoptera</taxon>
        <taxon>Polyphaga</taxon>
        <taxon>Cucujiformia</taxon>
        <taxon>Coccinelloidea</taxon>
        <taxon>Coccinellidae</taxon>
        <taxon>Epilachninae</taxon>
        <taxon>Epilachnini</taxon>
        <taxon>Henosepilachna</taxon>
    </lineage>
</organism>
<protein>
    <submittedName>
        <fullName evidence="1">Uncharacterized protein</fullName>
    </submittedName>
</protein>
<dbReference type="GO" id="GO:0000387">
    <property type="term" value="P:spliceosomal snRNP assembly"/>
    <property type="evidence" value="ECO:0007669"/>
    <property type="project" value="TreeGrafter"/>
</dbReference>
<comment type="caution">
    <text evidence="1">The sequence shown here is derived from an EMBL/GenBank/DDBJ whole genome shotgun (WGS) entry which is preliminary data.</text>
</comment>
<gene>
    <name evidence="1" type="ORF">WA026_000457</name>
</gene>
<dbReference type="Proteomes" id="UP001431783">
    <property type="component" value="Unassembled WGS sequence"/>
</dbReference>
<reference evidence="1 2" key="1">
    <citation type="submission" date="2023-03" db="EMBL/GenBank/DDBJ databases">
        <title>Genome insight into feeding habits of ladybird beetles.</title>
        <authorList>
            <person name="Li H.-S."/>
            <person name="Huang Y.-H."/>
            <person name="Pang H."/>
        </authorList>
    </citation>
    <scope>NUCLEOTIDE SEQUENCE [LARGE SCALE GENOMIC DNA]</scope>
    <source>
        <strain evidence="1">SYSU_2023b</strain>
        <tissue evidence="1">Whole body</tissue>
    </source>
</reference>
<evidence type="ECO:0000313" key="2">
    <source>
        <dbReference type="Proteomes" id="UP001431783"/>
    </source>
</evidence>
<sequence>MSDTAEQQCRSFLRSRYLYFLSSLCACNARCNIRMYGNTHISCVIKAIDLNFENMVVDELETPFANSTKNALLRITDIISIELDKNTELLKLE</sequence>
<accession>A0AAW1UZC0</accession>
<evidence type="ECO:0000313" key="1">
    <source>
        <dbReference type="EMBL" id="KAK9888188.1"/>
    </source>
</evidence>
<dbReference type="Pfam" id="PF11095">
    <property type="entry name" value="Gemin7"/>
    <property type="match status" value="1"/>
</dbReference>
<dbReference type="EMBL" id="JARQZJ010000121">
    <property type="protein sequence ID" value="KAK9888188.1"/>
    <property type="molecule type" value="Genomic_DNA"/>
</dbReference>
<dbReference type="Gene3D" id="2.30.30.100">
    <property type="match status" value="1"/>
</dbReference>
<dbReference type="PANTHER" id="PTHR14679">
    <property type="entry name" value="GEM-ASSOCIATED PROTEIN 7"/>
    <property type="match status" value="1"/>
</dbReference>
<dbReference type="GO" id="GO:0034719">
    <property type="term" value="C:SMN-Sm protein complex"/>
    <property type="evidence" value="ECO:0007669"/>
    <property type="project" value="InterPro"/>
</dbReference>
<dbReference type="InterPro" id="IPR020338">
    <property type="entry name" value="SMN_gemin7"/>
</dbReference>
<name>A0AAW1UZC0_9CUCU</name>